<dbReference type="PANTHER" id="PTHR46268:SF6">
    <property type="entry name" value="UNIVERSAL STRESS PROTEIN UP12"/>
    <property type="match status" value="1"/>
</dbReference>
<dbReference type="CDD" id="cd00293">
    <property type="entry name" value="USP-like"/>
    <property type="match status" value="2"/>
</dbReference>
<dbReference type="PANTHER" id="PTHR46268">
    <property type="entry name" value="STRESS RESPONSE PROTEIN NHAX"/>
    <property type="match status" value="1"/>
</dbReference>
<accession>A0ABT3N9Y1</accession>
<evidence type="ECO:0000256" key="1">
    <source>
        <dbReference type="ARBA" id="ARBA00008791"/>
    </source>
</evidence>
<sequence length="317" mass="35750">MKHTYLIALDGSGPSMAATRYAAAMLPADRSEIVLFLVESDIPDSLWDIYSEPERLGSEDALMEWNRRQKQCFATILEAARQTFVDAGFARKHISIKMQKRKEGIARDILSESTDGYAAVFAGRKGVTNLPRLPIGNISRRLVARIQQIPLVLVSESLETRHILIGFDNSRDSRRCLRLAASLFADSDRYIHIRHIARTQLPFPCPSHEVAAGILREAQSKDRYGKMESALQKAAQILQDNHFRKDSIDCLIAEGYMNRSLGLLDIAEKNAWGTIMVGRRGLSRMQDFLVGRVGEKLVELSRDQTIWIVPENSTVWP</sequence>
<dbReference type="SUPFAM" id="SSF52402">
    <property type="entry name" value="Adenine nucleotide alpha hydrolases-like"/>
    <property type="match status" value="2"/>
</dbReference>
<dbReference type="EMBL" id="JAPFPW010000010">
    <property type="protein sequence ID" value="MCW7754270.1"/>
    <property type="molecule type" value="Genomic_DNA"/>
</dbReference>
<comment type="caution">
    <text evidence="3">The sequence shown here is derived from an EMBL/GenBank/DDBJ whole genome shotgun (WGS) entry which is preliminary data.</text>
</comment>
<comment type="similarity">
    <text evidence="1">Belongs to the universal stress protein A family.</text>
</comment>
<proteinExistence type="inferred from homology"/>
<protein>
    <submittedName>
        <fullName evidence="3">Universal stress protein</fullName>
    </submittedName>
</protein>
<evidence type="ECO:0000259" key="2">
    <source>
        <dbReference type="Pfam" id="PF00582"/>
    </source>
</evidence>
<dbReference type="InterPro" id="IPR006016">
    <property type="entry name" value="UspA"/>
</dbReference>
<evidence type="ECO:0000313" key="3">
    <source>
        <dbReference type="EMBL" id="MCW7754270.1"/>
    </source>
</evidence>
<dbReference type="RefSeq" id="WP_265425188.1">
    <property type="nucleotide sequence ID" value="NZ_JAPFPW010000010.1"/>
</dbReference>
<name>A0ABT3N9Y1_9BACT</name>
<dbReference type="Gene3D" id="3.40.50.620">
    <property type="entry name" value="HUPs"/>
    <property type="match status" value="2"/>
</dbReference>
<dbReference type="InterPro" id="IPR014729">
    <property type="entry name" value="Rossmann-like_a/b/a_fold"/>
</dbReference>
<feature type="domain" description="UspA" evidence="2">
    <location>
        <begin position="6"/>
        <end position="147"/>
    </location>
</feature>
<organism evidence="3 4">
    <name type="scientific">Desulfobotulus pelophilus</name>
    <dbReference type="NCBI Taxonomy" id="2823377"/>
    <lineage>
        <taxon>Bacteria</taxon>
        <taxon>Pseudomonadati</taxon>
        <taxon>Thermodesulfobacteriota</taxon>
        <taxon>Desulfobacteria</taxon>
        <taxon>Desulfobacterales</taxon>
        <taxon>Desulfobacteraceae</taxon>
        <taxon>Desulfobotulus</taxon>
    </lineage>
</organism>
<gene>
    <name evidence="3" type="ORF">OOT00_09750</name>
</gene>
<dbReference type="Proteomes" id="UP001209681">
    <property type="component" value="Unassembled WGS sequence"/>
</dbReference>
<feature type="domain" description="UspA" evidence="2">
    <location>
        <begin position="161"/>
        <end position="300"/>
    </location>
</feature>
<keyword evidence="4" id="KW-1185">Reference proteome</keyword>
<dbReference type="Pfam" id="PF00582">
    <property type="entry name" value="Usp"/>
    <property type="match status" value="2"/>
</dbReference>
<reference evidence="3 4" key="1">
    <citation type="submission" date="2022-11" db="EMBL/GenBank/DDBJ databases">
        <title>Desulfobotulus tamanensis H1 sp. nov. - anaerobic, alkaliphilic, sulphate reducing bacterium isolated from terrestrial mud volcano.</title>
        <authorList>
            <person name="Frolova A."/>
            <person name="Merkel A.Y."/>
            <person name="Slobodkin A.I."/>
        </authorList>
    </citation>
    <scope>NUCLEOTIDE SEQUENCE [LARGE SCALE GENOMIC DNA]</scope>
    <source>
        <strain evidence="3 4">H1</strain>
    </source>
</reference>
<evidence type="ECO:0000313" key="4">
    <source>
        <dbReference type="Proteomes" id="UP001209681"/>
    </source>
</evidence>